<dbReference type="STRING" id="105231.A0A1Y1I3A0"/>
<reference evidence="3 4" key="1">
    <citation type="journal article" date="2014" name="Nat. Commun.">
        <title>Klebsormidium flaccidum genome reveals primary factors for plant terrestrial adaptation.</title>
        <authorList>
            <person name="Hori K."/>
            <person name="Maruyama F."/>
            <person name="Fujisawa T."/>
            <person name="Togashi T."/>
            <person name="Yamamoto N."/>
            <person name="Seo M."/>
            <person name="Sato S."/>
            <person name="Yamada T."/>
            <person name="Mori H."/>
            <person name="Tajima N."/>
            <person name="Moriyama T."/>
            <person name="Ikeuchi M."/>
            <person name="Watanabe M."/>
            <person name="Wada H."/>
            <person name="Kobayashi K."/>
            <person name="Saito M."/>
            <person name="Masuda T."/>
            <person name="Sasaki-Sekimoto Y."/>
            <person name="Mashiguchi K."/>
            <person name="Awai K."/>
            <person name="Shimojima M."/>
            <person name="Masuda S."/>
            <person name="Iwai M."/>
            <person name="Nobusawa T."/>
            <person name="Narise T."/>
            <person name="Kondo S."/>
            <person name="Saito H."/>
            <person name="Sato R."/>
            <person name="Murakawa M."/>
            <person name="Ihara Y."/>
            <person name="Oshima-Yamada Y."/>
            <person name="Ohtaka K."/>
            <person name="Satoh M."/>
            <person name="Sonobe K."/>
            <person name="Ishii M."/>
            <person name="Ohtani R."/>
            <person name="Kanamori-Sato M."/>
            <person name="Honoki R."/>
            <person name="Miyazaki D."/>
            <person name="Mochizuki H."/>
            <person name="Umetsu J."/>
            <person name="Higashi K."/>
            <person name="Shibata D."/>
            <person name="Kamiya Y."/>
            <person name="Sato N."/>
            <person name="Nakamura Y."/>
            <person name="Tabata S."/>
            <person name="Ida S."/>
            <person name="Kurokawa K."/>
            <person name="Ohta H."/>
        </authorList>
    </citation>
    <scope>NUCLEOTIDE SEQUENCE [LARGE SCALE GENOMIC DNA]</scope>
    <source>
        <strain evidence="3 4">NIES-2285</strain>
    </source>
</reference>
<dbReference type="SMART" id="SM01236">
    <property type="entry name" value="Haem_oxygenase_2"/>
    <property type="match status" value="1"/>
</dbReference>
<evidence type="ECO:0000256" key="1">
    <source>
        <dbReference type="SAM" id="MobiDB-lite"/>
    </source>
</evidence>
<proteinExistence type="predicted"/>
<gene>
    <name evidence="3" type="ORF">KFL_001880240</name>
</gene>
<feature type="chain" id="PRO_5012778982" description="Tyrosinase copper-binding domain-containing protein" evidence="2">
    <location>
        <begin position="21"/>
        <end position="716"/>
    </location>
</feature>
<feature type="region of interest" description="Disordered" evidence="1">
    <location>
        <begin position="452"/>
        <end position="499"/>
    </location>
</feature>
<dbReference type="AlphaFoldDB" id="A0A1Y1I3A0"/>
<feature type="signal peptide" evidence="2">
    <location>
        <begin position="1"/>
        <end position="20"/>
    </location>
</feature>
<protein>
    <recommendedName>
        <fullName evidence="5">Tyrosinase copper-binding domain-containing protein</fullName>
    </recommendedName>
</protein>
<keyword evidence="4" id="KW-1185">Reference proteome</keyword>
<dbReference type="Pfam" id="PF14518">
    <property type="entry name" value="Haem_oxygenas_2"/>
    <property type="match status" value="1"/>
</dbReference>
<dbReference type="OrthoDB" id="10057598at2759"/>
<dbReference type="Proteomes" id="UP000054558">
    <property type="component" value="Unassembled WGS sequence"/>
</dbReference>
<evidence type="ECO:0000256" key="2">
    <source>
        <dbReference type="SAM" id="SignalP"/>
    </source>
</evidence>
<feature type="compositionally biased region" description="Basic and acidic residues" evidence="1">
    <location>
        <begin position="454"/>
        <end position="463"/>
    </location>
</feature>
<sequence>MMAAAASILAAATCPSLLPAAPFLHGSASVSEGILFQHSPIPNNKRSYNLIQNPIYCSASKGAGSGGGCPFFKYPSMLTAGRNQAEHTKSPVVSAPKQGAAGPGSASSNGNPHGSVAMPAIATATVDTAPARIVLNEAQPPLSKAGAILEPQPVFPDRPGYDRQLFHRVVNLEDYPGALAEAKAFVHKCHAYAEALLENEDWLEGNEEFRRFVYSEAALDQRLADIYTTHMEKANEYDPATHPANDWSGLNVFKSRADCDERIVQFTPFNITDGIWLSGVHNTSGPVDQVQSLLLHILQDELGNGDPTKNHCNIWKDLCHQEGFYPYPHTSQEFANDPRFLDSAFTMPAYQASISRHTPEFFPEILGITMQFEWFAGPDLTTTIKLLDYYGVNSHFYVMHKGIDNASDGHGAWAVEAVKLYLEQVEAQLGYDAMQAAWRRIWNGLEEQALAPVEPRRTDDANDHAQGPLREPEPRRRQAGAHQDQRGVLPPDNTDPRKLLDELASSPFVDPGSPKTSSIFDLMNFQTGPMLGVFTPAEQVLWADWISSLGPQPNPLPPPSAAESFKKALEYFRKQALGEEAHTTKFLHGKGNPQEKEVTEWLKGSLDDFMAALADPSNGYVTPHYADASSFLTVYLAPGGGSMGQFWQNIVPGTGMTGHHIAEAWITAGCPLVGDPPVASAAVPAEAVRTKLWLSSSAETVRAHPQGKIFGMGAVQ</sequence>
<dbReference type="InterPro" id="IPR016084">
    <property type="entry name" value="Haem_Oase-like_multi-hlx"/>
</dbReference>
<accession>A0A1Y1I3A0</accession>
<evidence type="ECO:0008006" key="5">
    <source>
        <dbReference type="Google" id="ProtNLM"/>
    </source>
</evidence>
<evidence type="ECO:0000313" key="3">
    <source>
        <dbReference type="EMBL" id="GAQ84432.1"/>
    </source>
</evidence>
<dbReference type="EMBL" id="DF237137">
    <property type="protein sequence ID" value="GAQ84432.1"/>
    <property type="molecule type" value="Genomic_DNA"/>
</dbReference>
<dbReference type="Gene3D" id="1.20.910.10">
    <property type="entry name" value="Heme oxygenase-like"/>
    <property type="match status" value="1"/>
</dbReference>
<evidence type="ECO:0000313" key="4">
    <source>
        <dbReference type="Proteomes" id="UP000054558"/>
    </source>
</evidence>
<feature type="compositionally biased region" description="Low complexity" evidence="1">
    <location>
        <begin position="94"/>
        <end position="115"/>
    </location>
</feature>
<organism evidence="3 4">
    <name type="scientific">Klebsormidium nitens</name>
    <name type="common">Green alga</name>
    <name type="synonym">Ulothrix nitens</name>
    <dbReference type="NCBI Taxonomy" id="105231"/>
    <lineage>
        <taxon>Eukaryota</taxon>
        <taxon>Viridiplantae</taxon>
        <taxon>Streptophyta</taxon>
        <taxon>Klebsormidiophyceae</taxon>
        <taxon>Klebsormidiales</taxon>
        <taxon>Klebsormidiaceae</taxon>
        <taxon>Klebsormidium</taxon>
    </lineage>
</organism>
<feature type="region of interest" description="Disordered" evidence="1">
    <location>
        <begin position="83"/>
        <end position="116"/>
    </location>
</feature>
<keyword evidence="2" id="KW-0732">Signal</keyword>
<name>A0A1Y1I3A0_KLENI</name>